<feature type="compositionally biased region" description="Basic and acidic residues" evidence="11">
    <location>
        <begin position="365"/>
        <end position="376"/>
    </location>
</feature>
<dbReference type="InterPro" id="IPR017441">
    <property type="entry name" value="Protein_kinase_ATP_BS"/>
</dbReference>
<evidence type="ECO:0000256" key="4">
    <source>
        <dbReference type="ARBA" id="ARBA00022737"/>
    </source>
</evidence>
<dbReference type="KEGG" id="fri:FraEuI1c_0083"/>
<dbReference type="PANTHER" id="PTHR43289:SF6">
    <property type="entry name" value="SERINE_THREONINE-PROTEIN KINASE NEKL-3"/>
    <property type="match status" value="1"/>
</dbReference>
<dbReference type="STRING" id="298654.FraEuI1c_0083"/>
<evidence type="ECO:0000256" key="10">
    <source>
        <dbReference type="PROSITE-ProRule" id="PRU10141"/>
    </source>
</evidence>
<dbReference type="FunFam" id="1.10.510.10:FF:000021">
    <property type="entry name" value="Serine/threonine protein kinase"/>
    <property type="match status" value="1"/>
</dbReference>
<dbReference type="InterPro" id="IPR005543">
    <property type="entry name" value="PASTA_dom"/>
</dbReference>
<feature type="compositionally biased region" description="Low complexity" evidence="11">
    <location>
        <begin position="634"/>
        <end position="656"/>
    </location>
</feature>
<dbReference type="Proteomes" id="UP000002484">
    <property type="component" value="Chromosome"/>
</dbReference>
<dbReference type="CDD" id="cd14014">
    <property type="entry name" value="STKc_PknB_like"/>
    <property type="match status" value="1"/>
</dbReference>
<dbReference type="Gene3D" id="1.10.510.10">
    <property type="entry name" value="Transferase(Phosphotransferase) domain 1"/>
    <property type="match status" value="1"/>
</dbReference>
<evidence type="ECO:0000256" key="9">
    <source>
        <dbReference type="ARBA" id="ARBA00048679"/>
    </source>
</evidence>
<protein>
    <recommendedName>
        <fullName evidence="1">non-specific serine/threonine protein kinase</fullName>
        <ecNumber evidence="1">2.7.11.1</ecNumber>
    </recommendedName>
</protein>
<dbReference type="OrthoDB" id="9762169at2"/>
<dbReference type="EC" id="2.7.11.1" evidence="1"/>
<dbReference type="HOGENOM" id="CLU_000288_135_2_11"/>
<dbReference type="SUPFAM" id="SSF56112">
    <property type="entry name" value="Protein kinase-like (PK-like)"/>
    <property type="match status" value="1"/>
</dbReference>
<feature type="domain" description="PASTA" evidence="14">
    <location>
        <begin position="570"/>
        <end position="631"/>
    </location>
</feature>
<dbReference type="GO" id="GO:0004674">
    <property type="term" value="F:protein serine/threonine kinase activity"/>
    <property type="evidence" value="ECO:0007669"/>
    <property type="project" value="UniProtKB-KW"/>
</dbReference>
<evidence type="ECO:0000256" key="12">
    <source>
        <dbReference type="SAM" id="Phobius"/>
    </source>
</evidence>
<accession>E3J3G9</accession>
<dbReference type="GO" id="GO:0045717">
    <property type="term" value="P:negative regulation of fatty acid biosynthetic process"/>
    <property type="evidence" value="ECO:0007669"/>
    <property type="project" value="UniProtKB-ARBA"/>
</dbReference>
<dbReference type="FunFam" id="3.30.200.20:FF:000035">
    <property type="entry name" value="Serine/threonine protein kinase Stk1"/>
    <property type="match status" value="1"/>
</dbReference>
<dbReference type="Gene3D" id="3.30.200.20">
    <property type="entry name" value="Phosphorylase Kinase, domain 1"/>
    <property type="match status" value="1"/>
</dbReference>
<feature type="compositionally biased region" description="Polar residues" evidence="11">
    <location>
        <begin position="526"/>
        <end position="538"/>
    </location>
</feature>
<evidence type="ECO:0000313" key="16">
    <source>
        <dbReference type="Proteomes" id="UP000002484"/>
    </source>
</evidence>
<proteinExistence type="predicted"/>
<keyword evidence="3" id="KW-0808">Transferase</keyword>
<sequence length="674" mass="70493">MTDVTDLYGTEPRLVGDRYELGAGIGYGGMAEVYRGRDIRLGRDVAIKVLRSDLARDPNFLKRFQREAQSAAGLNHPAIVSVYDTGEDIINGTRLPYIVMEFVEGRTLREVLQQEGPFPERRAMEITSDICAALDYSHRLGIIHRDVKPANVMLSPDGSVKVMDFGIAKANNATSSTMTATQAVIGTAQYLSPEQAQGKKVDARSDVYSTGVLFYELLTGEPPFRGDNPVAVAYQHVREIPDPPSRHNPQLSAAADAVTLHALEKEPDDRYASAGEMRDDLERALAGRRVVAQQSGRPTGGASAAATQIARGGYRDDPRTGGYDTYDRYGDTGYQDSGYEAGAYRQSGETRTRGGYAPVGGYTDQFERFPPDDDRYGGSGGAAPPPQRGSNAWKWVLAGLAVVLTFVVVSLVATSLLSNKGGGSGGGSSTDATIPTGLKGQPLTAVKNQLTDLGFTNITSTSQKVTDGTAPDTVIKIAPNEGSKVPLSTAISLTVAAAPDQKPVPDVVGQTASAAQAALTAAGFEVQQQPYSDSTNPPKQKPGRVEKTDPAAGQPWGVGTTVTIFVVSSQVNVGSYIGQSVSSAQAALTQLGLNNTVQQQPSDQAPGTVIDQNPKNATVNRGDTITLVVAAQATSSPTGTPSTGVTPTLPGLPTSGNTGGPGHGGGTATPSPTG</sequence>
<reference evidence="15 16" key="1">
    <citation type="submission" date="2010-10" db="EMBL/GenBank/DDBJ databases">
        <title>Complete sequence of Frankia sp. EuI1c.</title>
        <authorList>
            <consortium name="US DOE Joint Genome Institute"/>
            <person name="Lucas S."/>
            <person name="Copeland A."/>
            <person name="Lapidus A."/>
            <person name="Cheng J.-F."/>
            <person name="Bruce D."/>
            <person name="Goodwin L."/>
            <person name="Pitluck S."/>
            <person name="Chertkov O."/>
            <person name="Detter J.C."/>
            <person name="Han C."/>
            <person name="Tapia R."/>
            <person name="Land M."/>
            <person name="Hauser L."/>
            <person name="Jeffries C."/>
            <person name="Kyrpides N."/>
            <person name="Ivanova N."/>
            <person name="Mikhailova N."/>
            <person name="Beauchemin N."/>
            <person name="Sen A."/>
            <person name="Sur S.A."/>
            <person name="Gtari M."/>
            <person name="Wall L."/>
            <person name="Tisa L."/>
            <person name="Woyke T."/>
        </authorList>
    </citation>
    <scope>NUCLEOTIDE SEQUENCE [LARGE SCALE GENOMIC DNA]</scope>
    <source>
        <strain evidence="16">DSM 45817 / CECT 9037 / EuI1c</strain>
    </source>
</reference>
<feature type="region of interest" description="Disordered" evidence="11">
    <location>
        <begin position="290"/>
        <end position="388"/>
    </location>
</feature>
<dbReference type="Pfam" id="PF03793">
    <property type="entry name" value="PASTA"/>
    <property type="match status" value="3"/>
</dbReference>
<dbReference type="NCBIfam" id="NF033483">
    <property type="entry name" value="PknB_PASTA_kin"/>
    <property type="match status" value="1"/>
</dbReference>
<keyword evidence="4" id="KW-0677">Repeat</keyword>
<evidence type="ECO:0000256" key="7">
    <source>
        <dbReference type="ARBA" id="ARBA00022840"/>
    </source>
</evidence>
<evidence type="ECO:0000256" key="1">
    <source>
        <dbReference type="ARBA" id="ARBA00012513"/>
    </source>
</evidence>
<evidence type="ECO:0000256" key="3">
    <source>
        <dbReference type="ARBA" id="ARBA00022679"/>
    </source>
</evidence>
<dbReference type="PANTHER" id="PTHR43289">
    <property type="entry name" value="MITOGEN-ACTIVATED PROTEIN KINASE KINASE KINASE 20-RELATED"/>
    <property type="match status" value="1"/>
</dbReference>
<comment type="catalytic activity">
    <reaction evidence="8">
        <text>L-threonyl-[protein] + ATP = O-phospho-L-threonyl-[protein] + ADP + H(+)</text>
        <dbReference type="Rhea" id="RHEA:46608"/>
        <dbReference type="Rhea" id="RHEA-COMP:11060"/>
        <dbReference type="Rhea" id="RHEA-COMP:11605"/>
        <dbReference type="ChEBI" id="CHEBI:15378"/>
        <dbReference type="ChEBI" id="CHEBI:30013"/>
        <dbReference type="ChEBI" id="CHEBI:30616"/>
        <dbReference type="ChEBI" id="CHEBI:61977"/>
        <dbReference type="ChEBI" id="CHEBI:456216"/>
        <dbReference type="EC" id="2.7.11.1"/>
    </reaction>
</comment>
<evidence type="ECO:0000256" key="8">
    <source>
        <dbReference type="ARBA" id="ARBA00047899"/>
    </source>
</evidence>
<evidence type="ECO:0000313" key="15">
    <source>
        <dbReference type="EMBL" id="ADP78171.1"/>
    </source>
</evidence>
<dbReference type="InParanoid" id="E3J3G9"/>
<feature type="domain" description="Protein kinase" evidence="13">
    <location>
        <begin position="19"/>
        <end position="285"/>
    </location>
</feature>
<keyword evidence="12" id="KW-1133">Transmembrane helix</keyword>
<dbReference type="EMBL" id="CP002299">
    <property type="protein sequence ID" value="ADP78171.1"/>
    <property type="molecule type" value="Genomic_DNA"/>
</dbReference>
<dbReference type="PROSITE" id="PS51178">
    <property type="entry name" value="PASTA"/>
    <property type="match status" value="3"/>
</dbReference>
<evidence type="ECO:0000256" key="11">
    <source>
        <dbReference type="SAM" id="MobiDB-lite"/>
    </source>
</evidence>
<dbReference type="InterPro" id="IPR008271">
    <property type="entry name" value="Ser/Thr_kinase_AS"/>
</dbReference>
<dbReference type="CDD" id="cd06577">
    <property type="entry name" value="PASTA_pknB"/>
    <property type="match status" value="3"/>
</dbReference>
<dbReference type="InterPro" id="IPR011009">
    <property type="entry name" value="Kinase-like_dom_sf"/>
</dbReference>
<evidence type="ECO:0000256" key="2">
    <source>
        <dbReference type="ARBA" id="ARBA00022527"/>
    </source>
</evidence>
<keyword evidence="16" id="KW-1185">Reference proteome</keyword>
<dbReference type="InterPro" id="IPR000719">
    <property type="entry name" value="Prot_kinase_dom"/>
</dbReference>
<feature type="domain" description="PASTA" evidence="14">
    <location>
        <begin position="433"/>
        <end position="497"/>
    </location>
</feature>
<keyword evidence="6 15" id="KW-0418">Kinase</keyword>
<feature type="region of interest" description="Disordered" evidence="11">
    <location>
        <begin position="633"/>
        <end position="674"/>
    </location>
</feature>
<keyword evidence="5 10" id="KW-0547">Nucleotide-binding</keyword>
<evidence type="ECO:0000256" key="5">
    <source>
        <dbReference type="ARBA" id="ARBA00022741"/>
    </source>
</evidence>
<dbReference type="AlphaFoldDB" id="E3J3G9"/>
<feature type="region of interest" description="Disordered" evidence="11">
    <location>
        <begin position="525"/>
        <end position="556"/>
    </location>
</feature>
<dbReference type="eggNOG" id="COG0515">
    <property type="taxonomic scope" value="Bacteria"/>
</dbReference>
<dbReference type="PROSITE" id="PS50011">
    <property type="entry name" value="PROTEIN_KINASE_DOM"/>
    <property type="match status" value="1"/>
</dbReference>
<comment type="catalytic activity">
    <reaction evidence="9">
        <text>L-seryl-[protein] + ATP = O-phospho-L-seryl-[protein] + ADP + H(+)</text>
        <dbReference type="Rhea" id="RHEA:17989"/>
        <dbReference type="Rhea" id="RHEA-COMP:9863"/>
        <dbReference type="Rhea" id="RHEA-COMP:11604"/>
        <dbReference type="ChEBI" id="CHEBI:15378"/>
        <dbReference type="ChEBI" id="CHEBI:29999"/>
        <dbReference type="ChEBI" id="CHEBI:30616"/>
        <dbReference type="ChEBI" id="CHEBI:83421"/>
        <dbReference type="ChEBI" id="CHEBI:456216"/>
        <dbReference type="EC" id="2.7.11.1"/>
    </reaction>
</comment>
<dbReference type="GO" id="GO:0005524">
    <property type="term" value="F:ATP binding"/>
    <property type="evidence" value="ECO:0007669"/>
    <property type="project" value="UniProtKB-UniRule"/>
</dbReference>
<evidence type="ECO:0000259" key="13">
    <source>
        <dbReference type="PROSITE" id="PS50011"/>
    </source>
</evidence>
<gene>
    <name evidence="15" type="ordered locus">FraEuI1c_0083</name>
</gene>
<keyword evidence="7 10" id="KW-0067">ATP-binding</keyword>
<feature type="compositionally biased region" description="Basic and acidic residues" evidence="11">
    <location>
        <begin position="313"/>
        <end position="330"/>
    </location>
</feature>
<feature type="domain" description="PASTA" evidence="14">
    <location>
        <begin position="498"/>
        <end position="568"/>
    </location>
</feature>
<keyword evidence="12" id="KW-0472">Membrane</keyword>
<dbReference type="Pfam" id="PF00069">
    <property type="entry name" value="Pkinase"/>
    <property type="match status" value="1"/>
</dbReference>
<keyword evidence="2 15" id="KW-0723">Serine/threonine-protein kinase</keyword>
<dbReference type="FunCoup" id="E3J3G9">
    <property type="interactions" value="1"/>
</dbReference>
<evidence type="ECO:0000256" key="6">
    <source>
        <dbReference type="ARBA" id="ARBA00022777"/>
    </source>
</evidence>
<feature type="compositionally biased region" description="Gly residues" evidence="11">
    <location>
        <begin position="657"/>
        <end position="667"/>
    </location>
</feature>
<dbReference type="SMART" id="SM00740">
    <property type="entry name" value="PASTA"/>
    <property type="match status" value="3"/>
</dbReference>
<dbReference type="PROSITE" id="PS00107">
    <property type="entry name" value="PROTEIN_KINASE_ATP"/>
    <property type="match status" value="1"/>
</dbReference>
<keyword evidence="12" id="KW-0812">Transmembrane</keyword>
<dbReference type="SMART" id="SM00220">
    <property type="entry name" value="S_TKc"/>
    <property type="match status" value="1"/>
</dbReference>
<organism evidence="15 16">
    <name type="scientific">Pseudofrankia inefficax (strain DSM 45817 / CECT 9037 / DDB 130130 / EuI1c)</name>
    <name type="common">Frankia inefficax</name>
    <dbReference type="NCBI Taxonomy" id="298654"/>
    <lineage>
        <taxon>Bacteria</taxon>
        <taxon>Bacillati</taxon>
        <taxon>Actinomycetota</taxon>
        <taxon>Actinomycetes</taxon>
        <taxon>Frankiales</taxon>
        <taxon>Frankiaceae</taxon>
        <taxon>Pseudofrankia</taxon>
    </lineage>
</organism>
<feature type="binding site" evidence="10">
    <location>
        <position position="48"/>
    </location>
    <ligand>
        <name>ATP</name>
        <dbReference type="ChEBI" id="CHEBI:30616"/>
    </ligand>
</feature>
<evidence type="ECO:0000259" key="14">
    <source>
        <dbReference type="PROSITE" id="PS51178"/>
    </source>
</evidence>
<dbReference type="PROSITE" id="PS00108">
    <property type="entry name" value="PROTEIN_KINASE_ST"/>
    <property type="match status" value="1"/>
</dbReference>
<feature type="transmembrane region" description="Helical" evidence="12">
    <location>
        <begin position="395"/>
        <end position="417"/>
    </location>
</feature>
<dbReference type="Gene3D" id="3.30.10.20">
    <property type="match status" value="3"/>
</dbReference>
<name>E3J3G9_PSEI1</name>